<dbReference type="PANTHER" id="PTHR13286">
    <property type="entry name" value="SAP30"/>
    <property type="match status" value="1"/>
</dbReference>
<evidence type="ECO:0000259" key="9">
    <source>
        <dbReference type="Pfam" id="PF23112"/>
    </source>
</evidence>
<dbReference type="OrthoDB" id="498664at2759"/>
<dbReference type="KEGG" id="bpg:Bathy10g03180"/>
<dbReference type="Proteomes" id="UP000198341">
    <property type="component" value="Chromosome 10"/>
</dbReference>
<dbReference type="GO" id="GO:0000118">
    <property type="term" value="C:histone deacetylase complex"/>
    <property type="evidence" value="ECO:0007669"/>
    <property type="project" value="TreeGrafter"/>
</dbReference>
<dbReference type="PANTHER" id="PTHR13286:SF6">
    <property type="entry name" value="HISTONE DEACETYLASE COMPLEX SUBUNIT SAP30L-RELATED"/>
    <property type="match status" value="1"/>
</dbReference>
<organism evidence="10 11">
    <name type="scientific">Bathycoccus prasinos</name>
    <dbReference type="NCBI Taxonomy" id="41875"/>
    <lineage>
        <taxon>Eukaryota</taxon>
        <taxon>Viridiplantae</taxon>
        <taxon>Chlorophyta</taxon>
        <taxon>Mamiellophyceae</taxon>
        <taxon>Mamiellales</taxon>
        <taxon>Bathycoccaceae</taxon>
        <taxon>Bathycoccus</taxon>
    </lineage>
</organism>
<dbReference type="GO" id="GO:0006355">
    <property type="term" value="P:regulation of DNA-templated transcription"/>
    <property type="evidence" value="ECO:0007669"/>
    <property type="project" value="TreeGrafter"/>
</dbReference>
<feature type="region of interest" description="Disordered" evidence="7">
    <location>
        <begin position="65"/>
        <end position="191"/>
    </location>
</feature>
<evidence type="ECO:0000313" key="11">
    <source>
        <dbReference type="Proteomes" id="UP000198341"/>
    </source>
</evidence>
<keyword evidence="11" id="KW-1185">Reference proteome</keyword>
<evidence type="ECO:0000256" key="6">
    <source>
        <dbReference type="ARBA" id="ARBA00023242"/>
    </source>
</evidence>
<dbReference type="InterPro" id="IPR038291">
    <property type="entry name" value="SAP30_C_sf"/>
</dbReference>
<dbReference type="InterPro" id="IPR025718">
    <property type="entry name" value="SAP30_Sin3-bd"/>
</dbReference>
<evidence type="ECO:0000256" key="5">
    <source>
        <dbReference type="ARBA" id="ARBA00023163"/>
    </source>
</evidence>
<proteinExistence type="inferred from homology"/>
<comment type="subcellular location">
    <subcellularLocation>
        <location evidence="1">Nucleus</location>
    </subcellularLocation>
</comment>
<protein>
    <submittedName>
        <fullName evidence="10">Uncharacterized protein</fullName>
    </submittedName>
</protein>
<gene>
    <name evidence="10" type="ordered locus">Bathy10g03180</name>
</gene>
<keyword evidence="4" id="KW-0805">Transcription regulation</keyword>
<accession>K8EJN5</accession>
<dbReference type="Pfam" id="PF23112">
    <property type="entry name" value="PUB62-63_C"/>
    <property type="match status" value="1"/>
</dbReference>
<feature type="domain" description="Histone deacetylase complex subunit SAP30 Sin3 binding" evidence="8">
    <location>
        <begin position="216"/>
        <end position="266"/>
    </location>
</feature>
<evidence type="ECO:0000256" key="1">
    <source>
        <dbReference type="ARBA" id="ARBA00004123"/>
    </source>
</evidence>
<dbReference type="eggNOG" id="ENOG502QSKD">
    <property type="taxonomic scope" value="Eukaryota"/>
</dbReference>
<evidence type="ECO:0000313" key="10">
    <source>
        <dbReference type="EMBL" id="CCO18241.1"/>
    </source>
</evidence>
<sequence>MGGDEELAKHTKVKIIGNNRTKQKLVGLNATVKKSVNLGGWHWLLLENGKEVRLQKNALEVISLPTGEEEDSIEFQTKEDDDGSHVESGEIEEMDQEDEEMKERNEDEENNNEEKEEKDDGDSMEDEDGNANEEEGDDEDEEKKEGEGDAEDGDGDEEDEEGDKEGGMKARLRRPTRTPGNGPPSQQAAAAMKRIVDKRNAGKPNCNVNFNRLTGPTLLKYKKFYQMPGAETDDVIKGKAKMVDEVTRHFMSQKVDEQKCLAQFVASLASTTR</sequence>
<reference evidence="10 11" key="1">
    <citation type="submission" date="2011-10" db="EMBL/GenBank/DDBJ databases">
        <authorList>
            <person name="Genoscope - CEA"/>
        </authorList>
    </citation>
    <scope>NUCLEOTIDE SEQUENCE [LARGE SCALE GENOMIC DNA]</scope>
    <source>
        <strain evidence="10 11">RCC 1105</strain>
    </source>
</reference>
<dbReference type="GeneID" id="19013393"/>
<dbReference type="InterPro" id="IPR057649">
    <property type="entry name" value="PUB62-63_C"/>
</dbReference>
<evidence type="ECO:0000259" key="8">
    <source>
        <dbReference type="Pfam" id="PF13867"/>
    </source>
</evidence>
<dbReference type="AlphaFoldDB" id="K8EJN5"/>
<feature type="domain" description="PUB 62/63 C-terminal" evidence="9">
    <location>
        <begin position="12"/>
        <end position="59"/>
    </location>
</feature>
<evidence type="ECO:0000256" key="2">
    <source>
        <dbReference type="ARBA" id="ARBA00006283"/>
    </source>
</evidence>
<evidence type="ECO:0000256" key="7">
    <source>
        <dbReference type="SAM" id="MobiDB-lite"/>
    </source>
</evidence>
<dbReference type="InterPro" id="IPR024145">
    <property type="entry name" value="His_deAcase_SAP30/SAP30L"/>
</dbReference>
<dbReference type="STRING" id="41875.K8EJN5"/>
<evidence type="ECO:0000256" key="3">
    <source>
        <dbReference type="ARBA" id="ARBA00022491"/>
    </source>
</evidence>
<dbReference type="Gene3D" id="6.10.160.20">
    <property type="match status" value="1"/>
</dbReference>
<feature type="compositionally biased region" description="Acidic residues" evidence="7">
    <location>
        <begin position="89"/>
        <end position="163"/>
    </location>
</feature>
<comment type="similarity">
    <text evidence="2">Belongs to the SAP30 family.</text>
</comment>
<keyword evidence="6" id="KW-0539">Nucleus</keyword>
<evidence type="ECO:0000256" key="4">
    <source>
        <dbReference type="ARBA" id="ARBA00023015"/>
    </source>
</evidence>
<name>K8EJN5_9CHLO</name>
<dbReference type="RefSeq" id="XP_007510708.1">
    <property type="nucleotide sequence ID" value="XM_007510646.1"/>
</dbReference>
<dbReference type="EMBL" id="FO082269">
    <property type="protein sequence ID" value="CCO18241.1"/>
    <property type="molecule type" value="Genomic_DNA"/>
</dbReference>
<dbReference type="Pfam" id="PF13867">
    <property type="entry name" value="SAP30_Sin3_bdg"/>
    <property type="match status" value="1"/>
</dbReference>
<keyword evidence="5" id="KW-0804">Transcription</keyword>
<dbReference type="GO" id="GO:0003712">
    <property type="term" value="F:transcription coregulator activity"/>
    <property type="evidence" value="ECO:0007669"/>
    <property type="project" value="TreeGrafter"/>
</dbReference>
<keyword evidence="3" id="KW-0678">Repressor</keyword>